<gene>
    <name evidence="6" type="ORF">SAMN06309945_1184</name>
</gene>
<dbReference type="InterPro" id="IPR036220">
    <property type="entry name" value="UDP-Glc/GDP-Man_DH_C_sf"/>
</dbReference>
<dbReference type="InterPro" id="IPR017476">
    <property type="entry name" value="UDP-Glc/GDP-Man"/>
</dbReference>
<dbReference type="SUPFAM" id="SSF48179">
    <property type="entry name" value="6-phosphogluconate dehydrogenase C-terminal domain-like"/>
    <property type="match status" value="1"/>
</dbReference>
<keyword evidence="2" id="KW-0520">NAD</keyword>
<dbReference type="InterPro" id="IPR028359">
    <property type="entry name" value="UDP_ManNAc/GlcNAc_DH"/>
</dbReference>
<dbReference type="GO" id="GO:0000271">
    <property type="term" value="P:polysaccharide biosynthetic process"/>
    <property type="evidence" value="ECO:0007669"/>
    <property type="project" value="InterPro"/>
</dbReference>
<dbReference type="Pfam" id="PF03721">
    <property type="entry name" value="UDPG_MGDP_dh_N"/>
    <property type="match status" value="1"/>
</dbReference>
<dbReference type="PANTHER" id="PTHR43491:SF1">
    <property type="entry name" value="UDP-N-ACETYL-D-MANNOSAMINE DEHYDROGENASE"/>
    <property type="match status" value="1"/>
</dbReference>
<dbReference type="STRING" id="123320.SAMN06309945_1184"/>
<feature type="domain" description="UDP-glucose/GDP-mannose dehydrogenase C-terminal" evidence="5">
    <location>
        <begin position="352"/>
        <end position="443"/>
    </location>
</feature>
<dbReference type="PANTHER" id="PTHR43491">
    <property type="entry name" value="UDP-N-ACETYL-D-MANNOSAMINE DEHYDROGENASE"/>
    <property type="match status" value="1"/>
</dbReference>
<dbReference type="Pfam" id="PF03720">
    <property type="entry name" value="UDPG_MGDP_dh_C"/>
    <property type="match status" value="1"/>
</dbReference>
<dbReference type="GO" id="GO:0016616">
    <property type="term" value="F:oxidoreductase activity, acting on the CH-OH group of donors, NAD or NADP as acceptor"/>
    <property type="evidence" value="ECO:0007669"/>
    <property type="project" value="InterPro"/>
</dbReference>
<dbReference type="AlphaFoldDB" id="A0A1T5J419"/>
<feature type="compositionally biased region" description="Basic and acidic residues" evidence="4">
    <location>
        <begin position="9"/>
        <end position="20"/>
    </location>
</feature>
<evidence type="ECO:0000256" key="3">
    <source>
        <dbReference type="PIRNR" id="PIRNR000124"/>
    </source>
</evidence>
<evidence type="ECO:0000256" key="4">
    <source>
        <dbReference type="SAM" id="MobiDB-lite"/>
    </source>
</evidence>
<keyword evidence="7" id="KW-1185">Reference proteome</keyword>
<organism evidence="6 7">
    <name type="scientific">Okibacterium fritillariae</name>
    <dbReference type="NCBI Taxonomy" id="123320"/>
    <lineage>
        <taxon>Bacteria</taxon>
        <taxon>Bacillati</taxon>
        <taxon>Actinomycetota</taxon>
        <taxon>Actinomycetes</taxon>
        <taxon>Micrococcales</taxon>
        <taxon>Microbacteriaceae</taxon>
        <taxon>Okibacterium</taxon>
    </lineage>
</organism>
<dbReference type="Proteomes" id="UP000190857">
    <property type="component" value="Unassembled WGS sequence"/>
</dbReference>
<dbReference type="InterPro" id="IPR001732">
    <property type="entry name" value="UDP-Glc/GDP-Man_DH_N"/>
</dbReference>
<evidence type="ECO:0000256" key="1">
    <source>
        <dbReference type="ARBA" id="ARBA00023002"/>
    </source>
</evidence>
<dbReference type="SUPFAM" id="SSF51735">
    <property type="entry name" value="NAD(P)-binding Rossmann-fold domains"/>
    <property type="match status" value="1"/>
</dbReference>
<accession>A0A1T5J419</accession>
<feature type="region of interest" description="Disordered" evidence="4">
    <location>
        <begin position="1"/>
        <end position="23"/>
    </location>
</feature>
<dbReference type="PIRSF" id="PIRSF500136">
    <property type="entry name" value="UDP_ManNAc_DH"/>
    <property type="match status" value="1"/>
</dbReference>
<protein>
    <submittedName>
        <fullName evidence="6">Nucleotide sugar dehydrogenase</fullName>
    </submittedName>
</protein>
<evidence type="ECO:0000256" key="2">
    <source>
        <dbReference type="ARBA" id="ARBA00023027"/>
    </source>
</evidence>
<dbReference type="EMBL" id="FUZP01000001">
    <property type="protein sequence ID" value="SKC45983.1"/>
    <property type="molecule type" value="Genomic_DNA"/>
</dbReference>
<dbReference type="SMART" id="SM00984">
    <property type="entry name" value="UDPG_MGDP_dh_C"/>
    <property type="match status" value="1"/>
</dbReference>
<evidence type="ECO:0000259" key="5">
    <source>
        <dbReference type="SMART" id="SM00984"/>
    </source>
</evidence>
<dbReference type="NCBIfam" id="TIGR03026">
    <property type="entry name" value="NDP-sugDHase"/>
    <property type="match status" value="1"/>
</dbReference>
<dbReference type="InterPro" id="IPR014027">
    <property type="entry name" value="UDP-Glc/GDP-Man_DH_C"/>
</dbReference>
<dbReference type="GO" id="GO:0016628">
    <property type="term" value="F:oxidoreductase activity, acting on the CH-CH group of donors, NAD or NADP as acceptor"/>
    <property type="evidence" value="ECO:0007669"/>
    <property type="project" value="InterPro"/>
</dbReference>
<dbReference type="SUPFAM" id="SSF52413">
    <property type="entry name" value="UDP-glucose/GDP-mannose dehydrogenase C-terminal domain"/>
    <property type="match status" value="1"/>
</dbReference>
<dbReference type="InterPro" id="IPR014026">
    <property type="entry name" value="UDP-Glc/GDP-Man_DH_dimer"/>
</dbReference>
<dbReference type="InterPro" id="IPR036291">
    <property type="entry name" value="NAD(P)-bd_dom_sf"/>
</dbReference>
<reference evidence="6 7" key="1">
    <citation type="submission" date="2017-02" db="EMBL/GenBank/DDBJ databases">
        <authorList>
            <person name="Peterson S.W."/>
        </authorList>
    </citation>
    <scope>NUCLEOTIDE SEQUENCE [LARGE SCALE GENOMIC DNA]</scope>
    <source>
        <strain evidence="6 7">VKM Ac-2059</strain>
    </source>
</reference>
<dbReference type="GO" id="GO:0051287">
    <property type="term" value="F:NAD binding"/>
    <property type="evidence" value="ECO:0007669"/>
    <property type="project" value="InterPro"/>
</dbReference>
<evidence type="ECO:0000313" key="7">
    <source>
        <dbReference type="Proteomes" id="UP000190857"/>
    </source>
</evidence>
<sequence length="452" mass="49396">MSTLTTTRTADHPEEPDNRPEWIFSQTPSKPHATFDYDLAIVGLGYVGLPTALAYHHGGSRVLALDVSERRLDDIRGHRADLVEADRHRLDVAENDERFHLTSDPAMLAKARAIIICVPTPVDRHLIPDLTILKSACDMVVARAVPGQLVMLTSTTYVGCTEDFVQKPLEARGFRIGVDAYVSFSAERIDPGNERFDHDDVPRVIGGATPECEEEAVRVVSRYTTNIHRVSSVAAAEMTKLLENTFRAVNIALANEFADICSTLDIDVTEVIDAAATKPYGFMPFYPGPGVGGHCIPCDPHYLLWQLREQRVNAPLITQAMTEIASRPGRIVDGARDVLARGGIALANARILVVGIAYKPDVSDLRESPAIEILSGLAEHGATVGFVDNHFAGVRLPDGRLVDAVIDAAGFDADLILLHTKHTGTDLTWVRTDQLVLDATYRDSELAQSRVI</sequence>
<comment type="similarity">
    <text evidence="3">Belongs to the UDP-glucose/GDP-mannose dehydrogenase family.</text>
</comment>
<dbReference type="PIRSF" id="PIRSF000124">
    <property type="entry name" value="UDPglc_GDPman_dh"/>
    <property type="match status" value="1"/>
</dbReference>
<name>A0A1T5J419_9MICO</name>
<proteinExistence type="inferred from homology"/>
<dbReference type="Gene3D" id="3.40.50.720">
    <property type="entry name" value="NAD(P)-binding Rossmann-like Domain"/>
    <property type="match status" value="2"/>
</dbReference>
<keyword evidence="1" id="KW-0560">Oxidoreductase</keyword>
<dbReference type="InterPro" id="IPR008927">
    <property type="entry name" value="6-PGluconate_DH-like_C_sf"/>
</dbReference>
<evidence type="ECO:0000313" key="6">
    <source>
        <dbReference type="EMBL" id="SKC45983.1"/>
    </source>
</evidence>
<dbReference type="OrthoDB" id="5193947at2"/>
<dbReference type="Pfam" id="PF00984">
    <property type="entry name" value="UDPG_MGDP_dh"/>
    <property type="match status" value="1"/>
</dbReference>
<dbReference type="RefSeq" id="WP_079727270.1">
    <property type="nucleotide sequence ID" value="NZ_FUZP01000001.1"/>
</dbReference>